<dbReference type="AlphaFoldDB" id="A0A1Y3QYZ8"/>
<reference evidence="8" key="1">
    <citation type="submission" date="2017-04" db="EMBL/GenBank/DDBJ databases">
        <title>Function of individual gut microbiota members based on whole genome sequencing of pure cultures obtained from chicken caecum.</title>
        <authorList>
            <person name="Medvecky M."/>
            <person name="Cejkova D."/>
            <person name="Polansky O."/>
            <person name="Karasova D."/>
            <person name="Kubasova T."/>
            <person name="Cizek A."/>
            <person name="Rychlik I."/>
        </authorList>
    </citation>
    <scope>NUCLEOTIDE SEQUENCE [LARGE SCALE GENOMIC DNA]</scope>
    <source>
        <strain evidence="8">An90</strain>
    </source>
</reference>
<protein>
    <submittedName>
        <fullName evidence="7">NUDIX domain-containing protein</fullName>
    </submittedName>
</protein>
<dbReference type="PANTHER" id="PTHR43046">
    <property type="entry name" value="GDP-MANNOSE MANNOSYL HYDROLASE"/>
    <property type="match status" value="1"/>
</dbReference>
<dbReference type="Gene3D" id="3.90.79.10">
    <property type="entry name" value="Nucleoside Triphosphate Pyrophosphohydrolase"/>
    <property type="match status" value="1"/>
</dbReference>
<dbReference type="RefSeq" id="WP_018695160.1">
    <property type="nucleotide sequence ID" value="NZ_AP025562.1"/>
</dbReference>
<keyword evidence="3" id="KW-0460">Magnesium</keyword>
<evidence type="ECO:0000256" key="2">
    <source>
        <dbReference type="ARBA" id="ARBA00022801"/>
    </source>
</evidence>
<dbReference type="PROSITE" id="PS00893">
    <property type="entry name" value="NUDIX_BOX"/>
    <property type="match status" value="1"/>
</dbReference>
<dbReference type="eggNOG" id="COG1051">
    <property type="taxonomic scope" value="Bacteria"/>
</dbReference>
<evidence type="ECO:0000313" key="9">
    <source>
        <dbReference type="Proteomes" id="UP000322940"/>
    </source>
</evidence>
<dbReference type="PROSITE" id="PS51462">
    <property type="entry name" value="NUDIX"/>
    <property type="match status" value="1"/>
</dbReference>
<name>A0A1Y3QYZ8_9BACT</name>
<dbReference type="GeneID" id="59807374"/>
<dbReference type="OrthoDB" id="9816289at2"/>
<evidence type="ECO:0000259" key="5">
    <source>
        <dbReference type="PROSITE" id="PS51462"/>
    </source>
</evidence>
<evidence type="ECO:0000313" key="8">
    <source>
        <dbReference type="Proteomes" id="UP000195772"/>
    </source>
</evidence>
<dbReference type="InterPro" id="IPR000086">
    <property type="entry name" value="NUDIX_hydrolase_dom"/>
</dbReference>
<reference evidence="7" key="2">
    <citation type="journal article" date="2018" name="BMC Genomics">
        <title>Whole genome sequencing and function prediction of 133 gut anaerobes isolated from chicken caecum in pure cultures.</title>
        <authorList>
            <person name="Medvecky M."/>
            <person name="Cejkova D."/>
            <person name="Polansky O."/>
            <person name="Karasova D."/>
            <person name="Kubasova T."/>
            <person name="Cizek A."/>
            <person name="Rychlik I."/>
        </authorList>
    </citation>
    <scope>NUCLEOTIDE SEQUENCE</scope>
    <source>
        <strain evidence="7">An90</strain>
    </source>
</reference>
<comment type="cofactor">
    <cofactor evidence="1">
        <name>Mg(2+)</name>
        <dbReference type="ChEBI" id="CHEBI:18420"/>
    </cofactor>
</comment>
<dbReference type="PANTHER" id="PTHR43046:SF12">
    <property type="entry name" value="GDP-MANNOSE MANNOSYL HYDROLASE"/>
    <property type="match status" value="1"/>
</dbReference>
<dbReference type="InterPro" id="IPR020084">
    <property type="entry name" value="NUDIX_hydrolase_CS"/>
</dbReference>
<keyword evidence="2 4" id="KW-0378">Hydrolase</keyword>
<gene>
    <name evidence="7" type="ORF">B5G41_00970</name>
    <name evidence="6" type="ORF">F2Y10_08485</name>
</gene>
<evidence type="ECO:0000256" key="4">
    <source>
        <dbReference type="RuleBase" id="RU003476"/>
    </source>
</evidence>
<reference evidence="6 9" key="3">
    <citation type="journal article" date="2019" name="Nat. Med.">
        <title>A library of human gut bacterial isolates paired with longitudinal multiomics data enables mechanistic microbiome research.</title>
        <authorList>
            <person name="Poyet M."/>
            <person name="Groussin M."/>
            <person name="Gibbons S.M."/>
            <person name="Avila-Pacheco J."/>
            <person name="Jiang X."/>
            <person name="Kearney S.M."/>
            <person name="Perrotta A.R."/>
            <person name="Berdy B."/>
            <person name="Zhao S."/>
            <person name="Lieberman T.D."/>
            <person name="Swanson P.K."/>
            <person name="Smith M."/>
            <person name="Roesemann S."/>
            <person name="Alexander J.E."/>
            <person name="Rich S.A."/>
            <person name="Livny J."/>
            <person name="Vlamakis H."/>
            <person name="Clish C."/>
            <person name="Bullock K."/>
            <person name="Deik A."/>
            <person name="Scott J."/>
            <person name="Pierce K.A."/>
            <person name="Xavier R.J."/>
            <person name="Alm E.J."/>
        </authorList>
    </citation>
    <scope>NUCLEOTIDE SEQUENCE [LARGE SCALE GENOMIC DNA]</scope>
    <source>
        <strain evidence="6 9">BIOML-A266</strain>
    </source>
</reference>
<evidence type="ECO:0000313" key="7">
    <source>
        <dbReference type="EMBL" id="OUN04911.1"/>
    </source>
</evidence>
<feature type="domain" description="Nudix hydrolase" evidence="5">
    <location>
        <begin position="68"/>
        <end position="198"/>
    </location>
</feature>
<dbReference type="Pfam" id="PF00293">
    <property type="entry name" value="NUDIX"/>
    <property type="match status" value="1"/>
</dbReference>
<evidence type="ECO:0000256" key="1">
    <source>
        <dbReference type="ARBA" id="ARBA00001946"/>
    </source>
</evidence>
<sequence>MDYTVYFADKAVVFTAKTPGEDWYAVTPAPDGGISRAKVTKILESYNKAAVVTPDPGAAFGAFAAEFALIEAAGGVVVNDCGQWLMIRRNGRWDLPKGHLECGERIEECAAREIEEETGVRAGVVRPLCDTLHAYYFPKTERWELKRTHWYELHTASCDRLVPQLEEGIERAAWCTPAEVARNLRDAFPTIRCVAAAMGK</sequence>
<dbReference type="InterPro" id="IPR015797">
    <property type="entry name" value="NUDIX_hydrolase-like_dom_sf"/>
</dbReference>
<dbReference type="Proteomes" id="UP000195772">
    <property type="component" value="Unassembled WGS sequence"/>
</dbReference>
<organism evidence="7 8">
    <name type="scientific">Alistipes onderdonkii</name>
    <dbReference type="NCBI Taxonomy" id="328813"/>
    <lineage>
        <taxon>Bacteria</taxon>
        <taxon>Pseudomonadati</taxon>
        <taxon>Bacteroidota</taxon>
        <taxon>Bacteroidia</taxon>
        <taxon>Bacteroidales</taxon>
        <taxon>Rikenellaceae</taxon>
        <taxon>Alistipes</taxon>
    </lineage>
</organism>
<accession>A0A1Y3QYZ8</accession>
<dbReference type="Proteomes" id="UP000322940">
    <property type="component" value="Unassembled WGS sequence"/>
</dbReference>
<dbReference type="EMBL" id="NFHB01000001">
    <property type="protein sequence ID" value="OUN04911.1"/>
    <property type="molecule type" value="Genomic_DNA"/>
</dbReference>
<dbReference type="PRINTS" id="PR00502">
    <property type="entry name" value="NUDIXFAMILY"/>
</dbReference>
<comment type="similarity">
    <text evidence="4">Belongs to the Nudix hydrolase family.</text>
</comment>
<dbReference type="GO" id="GO:0016787">
    <property type="term" value="F:hydrolase activity"/>
    <property type="evidence" value="ECO:0007669"/>
    <property type="project" value="UniProtKB-KW"/>
</dbReference>
<dbReference type="SUPFAM" id="SSF55811">
    <property type="entry name" value="Nudix"/>
    <property type="match status" value="1"/>
</dbReference>
<evidence type="ECO:0000256" key="3">
    <source>
        <dbReference type="ARBA" id="ARBA00022842"/>
    </source>
</evidence>
<dbReference type="InterPro" id="IPR020476">
    <property type="entry name" value="Nudix_hydrolase"/>
</dbReference>
<dbReference type="EMBL" id="VVXH01000006">
    <property type="protein sequence ID" value="KAA2379074.1"/>
    <property type="molecule type" value="Genomic_DNA"/>
</dbReference>
<dbReference type="CDD" id="cd03673">
    <property type="entry name" value="NUDIX_Ap6A_hydrolase"/>
    <property type="match status" value="1"/>
</dbReference>
<evidence type="ECO:0000313" key="6">
    <source>
        <dbReference type="EMBL" id="KAA2379074.1"/>
    </source>
</evidence>
<proteinExistence type="inferred from homology"/>
<comment type="caution">
    <text evidence="7">The sequence shown here is derived from an EMBL/GenBank/DDBJ whole genome shotgun (WGS) entry which is preliminary data.</text>
</comment>